<dbReference type="EMBL" id="KL142387">
    <property type="protein sequence ID" value="KDR73096.1"/>
    <property type="molecule type" value="Genomic_DNA"/>
</dbReference>
<feature type="region of interest" description="Disordered" evidence="2">
    <location>
        <begin position="154"/>
        <end position="195"/>
    </location>
</feature>
<evidence type="ECO:0000256" key="1">
    <source>
        <dbReference type="SAM" id="Coils"/>
    </source>
</evidence>
<evidence type="ECO:0000313" key="3">
    <source>
        <dbReference type="EMBL" id="KDR73096.1"/>
    </source>
</evidence>
<feature type="region of interest" description="Disordered" evidence="2">
    <location>
        <begin position="117"/>
        <end position="138"/>
    </location>
</feature>
<feature type="region of interest" description="Disordered" evidence="2">
    <location>
        <begin position="303"/>
        <end position="331"/>
    </location>
</feature>
<dbReference type="AlphaFoldDB" id="A0A067SQC9"/>
<proteinExistence type="predicted"/>
<sequence length="569" mass="63641">MSTDIPTSSRPQPGSTEPDSKPVDFNQYKDLVREVLQVSSLAMVEFRRRNPLPTCDICVKHPERCKVETDTYRCAVCSRRRKTCSWKAQILVPETVRRFGVTEEQAEELYKDWGQSIRVDQTSNEPQGVDPTPSQEMVTSTKLKIKIIPQLSVKNDEARTENKKRTNPKTCSASEVPNKRARFSNKEPDAHAAGTTAGADIEVAQPSTPLMAAASPLTTNGAESKAGRVSTPLSATISLPDSASPDAFGLVDEQHMIQYEVPSGEVPQTTPALQDTHDNVDVPELPGLSQSCLHSTSLPGAFRADCDSNAPDRDSGLQPRHQSTGALPTRFHDSPLLDKASILESQYEFLRKRNELLKEQHKETTEHLIEAIARVKMSEERSLKLEALVTRLTLGPSNPIAGRHPAGLKEDIDNLMVQYDACEDLLESFLTRQQKLSFEGTVLKASYNNLEQRIETAKHQMAHAMRLPEHLREPLLNYVSDRSTPVLIPQFLEQPASRYADKSVSISADYTPLPHIHKIRNWELQLSTSELEYSRDGLKDTLLHTMKDVQSEMESFLALSHSRRSSPHW</sequence>
<protein>
    <submittedName>
        <fullName evidence="3">Uncharacterized protein</fullName>
    </submittedName>
</protein>
<dbReference type="Proteomes" id="UP000027222">
    <property type="component" value="Unassembled WGS sequence"/>
</dbReference>
<feature type="coiled-coil region" evidence="1">
    <location>
        <begin position="340"/>
        <end position="367"/>
    </location>
</feature>
<keyword evidence="1" id="KW-0175">Coiled coil</keyword>
<accession>A0A067SQC9</accession>
<feature type="region of interest" description="Disordered" evidence="2">
    <location>
        <begin position="1"/>
        <end position="24"/>
    </location>
</feature>
<keyword evidence="4" id="KW-1185">Reference proteome</keyword>
<feature type="compositionally biased region" description="Basic and acidic residues" evidence="2">
    <location>
        <begin position="154"/>
        <end position="164"/>
    </location>
</feature>
<name>A0A067SQC9_GALM3</name>
<feature type="compositionally biased region" description="Polar residues" evidence="2">
    <location>
        <begin position="118"/>
        <end position="138"/>
    </location>
</feature>
<dbReference type="HOGENOM" id="CLU_479002_0_0_1"/>
<evidence type="ECO:0000256" key="2">
    <source>
        <dbReference type="SAM" id="MobiDB-lite"/>
    </source>
</evidence>
<feature type="compositionally biased region" description="Polar residues" evidence="2">
    <location>
        <begin position="1"/>
        <end position="17"/>
    </location>
</feature>
<feature type="compositionally biased region" description="Basic and acidic residues" evidence="2">
    <location>
        <begin position="304"/>
        <end position="315"/>
    </location>
</feature>
<organism evidence="3 4">
    <name type="scientific">Galerina marginata (strain CBS 339.88)</name>
    <dbReference type="NCBI Taxonomy" id="685588"/>
    <lineage>
        <taxon>Eukaryota</taxon>
        <taxon>Fungi</taxon>
        <taxon>Dikarya</taxon>
        <taxon>Basidiomycota</taxon>
        <taxon>Agaricomycotina</taxon>
        <taxon>Agaricomycetes</taxon>
        <taxon>Agaricomycetidae</taxon>
        <taxon>Agaricales</taxon>
        <taxon>Agaricineae</taxon>
        <taxon>Strophariaceae</taxon>
        <taxon>Galerina</taxon>
    </lineage>
</organism>
<reference evidence="4" key="1">
    <citation type="journal article" date="2014" name="Proc. Natl. Acad. Sci. U.S.A.">
        <title>Extensive sampling of basidiomycete genomes demonstrates inadequacy of the white-rot/brown-rot paradigm for wood decay fungi.</title>
        <authorList>
            <person name="Riley R."/>
            <person name="Salamov A.A."/>
            <person name="Brown D.W."/>
            <person name="Nagy L.G."/>
            <person name="Floudas D."/>
            <person name="Held B.W."/>
            <person name="Levasseur A."/>
            <person name="Lombard V."/>
            <person name="Morin E."/>
            <person name="Otillar R."/>
            <person name="Lindquist E.A."/>
            <person name="Sun H."/>
            <person name="LaButti K.M."/>
            <person name="Schmutz J."/>
            <person name="Jabbour D."/>
            <person name="Luo H."/>
            <person name="Baker S.E."/>
            <person name="Pisabarro A.G."/>
            <person name="Walton J.D."/>
            <person name="Blanchette R.A."/>
            <person name="Henrissat B."/>
            <person name="Martin F."/>
            <person name="Cullen D."/>
            <person name="Hibbett D.S."/>
            <person name="Grigoriev I.V."/>
        </authorList>
    </citation>
    <scope>NUCLEOTIDE SEQUENCE [LARGE SCALE GENOMIC DNA]</scope>
    <source>
        <strain evidence="4">CBS 339.88</strain>
    </source>
</reference>
<dbReference type="OrthoDB" id="10386797at2759"/>
<evidence type="ECO:0000313" key="4">
    <source>
        <dbReference type="Proteomes" id="UP000027222"/>
    </source>
</evidence>
<gene>
    <name evidence="3" type="ORF">GALMADRAFT_142781</name>
</gene>